<protein>
    <submittedName>
        <fullName evidence="2">Uncharacterized protein</fullName>
    </submittedName>
</protein>
<reference evidence="2" key="1">
    <citation type="submission" date="2020-06" db="EMBL/GenBank/DDBJ databases">
        <authorList>
            <person name="Li T."/>
            <person name="Hu X."/>
            <person name="Zhang T."/>
            <person name="Song X."/>
            <person name="Zhang H."/>
            <person name="Dai N."/>
            <person name="Sheng W."/>
            <person name="Hou X."/>
            <person name="Wei L."/>
        </authorList>
    </citation>
    <scope>NUCLEOTIDE SEQUENCE</scope>
    <source>
        <strain evidence="2">3651</strain>
        <tissue evidence="2">Leaf</tissue>
    </source>
</reference>
<evidence type="ECO:0000256" key="1">
    <source>
        <dbReference type="SAM" id="MobiDB-lite"/>
    </source>
</evidence>
<accession>A0AAE2CYG7</accession>
<dbReference type="Proteomes" id="UP001293254">
    <property type="component" value="Unassembled WGS sequence"/>
</dbReference>
<name>A0AAE2CYG7_9LAMI</name>
<organism evidence="2 3">
    <name type="scientific">Sesamum alatum</name>
    <dbReference type="NCBI Taxonomy" id="300844"/>
    <lineage>
        <taxon>Eukaryota</taxon>
        <taxon>Viridiplantae</taxon>
        <taxon>Streptophyta</taxon>
        <taxon>Embryophyta</taxon>
        <taxon>Tracheophyta</taxon>
        <taxon>Spermatophyta</taxon>
        <taxon>Magnoliopsida</taxon>
        <taxon>eudicotyledons</taxon>
        <taxon>Gunneridae</taxon>
        <taxon>Pentapetalae</taxon>
        <taxon>asterids</taxon>
        <taxon>lamiids</taxon>
        <taxon>Lamiales</taxon>
        <taxon>Pedaliaceae</taxon>
        <taxon>Sesamum</taxon>
    </lineage>
</organism>
<dbReference type="EMBL" id="JACGWO010000001">
    <property type="protein sequence ID" value="KAK4438724.1"/>
    <property type="molecule type" value="Genomic_DNA"/>
</dbReference>
<reference evidence="2" key="2">
    <citation type="journal article" date="2024" name="Plant">
        <title>Genomic evolution and insights into agronomic trait innovations of Sesamum species.</title>
        <authorList>
            <person name="Miao H."/>
            <person name="Wang L."/>
            <person name="Qu L."/>
            <person name="Liu H."/>
            <person name="Sun Y."/>
            <person name="Le M."/>
            <person name="Wang Q."/>
            <person name="Wei S."/>
            <person name="Zheng Y."/>
            <person name="Lin W."/>
            <person name="Duan Y."/>
            <person name="Cao H."/>
            <person name="Xiong S."/>
            <person name="Wang X."/>
            <person name="Wei L."/>
            <person name="Li C."/>
            <person name="Ma Q."/>
            <person name="Ju M."/>
            <person name="Zhao R."/>
            <person name="Li G."/>
            <person name="Mu C."/>
            <person name="Tian Q."/>
            <person name="Mei H."/>
            <person name="Zhang T."/>
            <person name="Gao T."/>
            <person name="Zhang H."/>
        </authorList>
    </citation>
    <scope>NUCLEOTIDE SEQUENCE</scope>
    <source>
        <strain evidence="2">3651</strain>
    </source>
</reference>
<dbReference type="AlphaFoldDB" id="A0AAE2CYG7"/>
<keyword evidence="3" id="KW-1185">Reference proteome</keyword>
<evidence type="ECO:0000313" key="3">
    <source>
        <dbReference type="Proteomes" id="UP001293254"/>
    </source>
</evidence>
<sequence>MASLGPLNAGLAQRTSGPDNETAQFNYGAVNFRNPEFHSQSQTHGGGPCKLQQLQHESATDGIQKQNVEHSSSSAQIPVQLCLGDRIRNQYSIPKKLDDFASHSPVSLVSTHSRTTDQNQLSGRKNFTVILNSLQSTVVLMMRRLLWGVSWGRLIVMVLQKGGLRKGFVAVPVLFQAGRGG</sequence>
<comment type="caution">
    <text evidence="2">The sequence shown here is derived from an EMBL/GenBank/DDBJ whole genome shotgun (WGS) entry which is preliminary data.</text>
</comment>
<feature type="region of interest" description="Disordered" evidence="1">
    <location>
        <begin position="1"/>
        <end position="24"/>
    </location>
</feature>
<proteinExistence type="predicted"/>
<gene>
    <name evidence="2" type="ORF">Salat_0207000</name>
</gene>
<feature type="compositionally biased region" description="Polar residues" evidence="1">
    <location>
        <begin position="13"/>
        <end position="24"/>
    </location>
</feature>
<evidence type="ECO:0000313" key="2">
    <source>
        <dbReference type="EMBL" id="KAK4438724.1"/>
    </source>
</evidence>